<dbReference type="InterPro" id="IPR050836">
    <property type="entry name" value="SDS22/Internalin_LRR"/>
</dbReference>
<dbReference type="PANTHER" id="PTHR46652">
    <property type="entry name" value="LEUCINE-RICH REPEAT AND IQ DOMAIN-CONTAINING PROTEIN 1-RELATED"/>
    <property type="match status" value="1"/>
</dbReference>
<dbReference type="InParanoid" id="A0A7N4V6Z1"/>
<evidence type="ECO:0000256" key="1">
    <source>
        <dbReference type="ARBA" id="ARBA00022614"/>
    </source>
</evidence>
<dbReference type="FunFam" id="3.80.10.10:FF:001142">
    <property type="entry name" value="Leucine-rich repeats and IQ motif containing 1"/>
    <property type="match status" value="1"/>
</dbReference>
<dbReference type="Gene3D" id="3.80.10.10">
    <property type="entry name" value="Ribonuclease Inhibitor"/>
    <property type="match status" value="2"/>
</dbReference>
<dbReference type="SMART" id="SM00015">
    <property type="entry name" value="IQ"/>
    <property type="match status" value="4"/>
</dbReference>
<evidence type="ECO:0008006" key="7">
    <source>
        <dbReference type="Google" id="ProtNLM"/>
    </source>
</evidence>
<proteinExistence type="predicted"/>
<dbReference type="InterPro" id="IPR000048">
    <property type="entry name" value="IQ_motif_EF-hand-BS"/>
</dbReference>
<feature type="coiled-coil region" evidence="3">
    <location>
        <begin position="580"/>
        <end position="710"/>
    </location>
</feature>
<dbReference type="SUPFAM" id="SSF52058">
    <property type="entry name" value="L domain-like"/>
    <property type="match status" value="1"/>
</dbReference>
<name>A0A7N4V6Z1_SARHA</name>
<dbReference type="SUPFAM" id="SSF52540">
    <property type="entry name" value="P-loop containing nucleoside triphosphate hydrolases"/>
    <property type="match status" value="1"/>
</dbReference>
<feature type="region of interest" description="Disordered" evidence="4">
    <location>
        <begin position="1761"/>
        <end position="1786"/>
    </location>
</feature>
<keyword evidence="6" id="KW-1185">Reference proteome</keyword>
<feature type="coiled-coil region" evidence="3">
    <location>
        <begin position="801"/>
        <end position="878"/>
    </location>
</feature>
<feature type="compositionally biased region" description="Basic and acidic residues" evidence="4">
    <location>
        <begin position="919"/>
        <end position="966"/>
    </location>
</feature>
<dbReference type="SMART" id="SM00365">
    <property type="entry name" value="LRR_SD22"/>
    <property type="match status" value="4"/>
</dbReference>
<dbReference type="PROSITE" id="PS50096">
    <property type="entry name" value="IQ"/>
    <property type="match status" value="4"/>
</dbReference>
<evidence type="ECO:0000256" key="2">
    <source>
        <dbReference type="ARBA" id="ARBA00022737"/>
    </source>
</evidence>
<dbReference type="InterPro" id="IPR027417">
    <property type="entry name" value="P-loop_NTPase"/>
</dbReference>
<evidence type="ECO:0000313" key="5">
    <source>
        <dbReference type="Ensembl" id="ENSSHAP00000043223.1"/>
    </source>
</evidence>
<organism evidence="5 6">
    <name type="scientific">Sarcophilus harrisii</name>
    <name type="common">Tasmanian devil</name>
    <name type="synonym">Sarcophilus laniarius</name>
    <dbReference type="NCBI Taxonomy" id="9305"/>
    <lineage>
        <taxon>Eukaryota</taxon>
        <taxon>Metazoa</taxon>
        <taxon>Chordata</taxon>
        <taxon>Craniata</taxon>
        <taxon>Vertebrata</taxon>
        <taxon>Euteleostomi</taxon>
        <taxon>Mammalia</taxon>
        <taxon>Metatheria</taxon>
        <taxon>Dasyuromorphia</taxon>
        <taxon>Dasyuridae</taxon>
        <taxon>Sarcophilus</taxon>
    </lineage>
</organism>
<dbReference type="Pfam" id="PF00612">
    <property type="entry name" value="IQ"/>
    <property type="match status" value="2"/>
</dbReference>
<keyword evidence="3" id="KW-0175">Coiled coil</keyword>
<feature type="region of interest" description="Disordered" evidence="4">
    <location>
        <begin position="905"/>
        <end position="966"/>
    </location>
</feature>
<protein>
    <recommendedName>
        <fullName evidence="7">Leucine rich repeats and IQ motif containing 1</fullName>
    </recommendedName>
</protein>
<dbReference type="Ensembl" id="ENSSHAT00000035358.1">
    <property type="protein sequence ID" value="ENSSHAP00000043223.1"/>
    <property type="gene ID" value="ENSSHAG00000031034.1"/>
</dbReference>
<feature type="region of interest" description="Disordered" evidence="4">
    <location>
        <begin position="36"/>
        <end position="65"/>
    </location>
</feature>
<dbReference type="CDD" id="cd23767">
    <property type="entry name" value="IQCD"/>
    <property type="match status" value="1"/>
</dbReference>
<dbReference type="InterPro" id="IPR001611">
    <property type="entry name" value="Leu-rich_rpt"/>
</dbReference>
<evidence type="ECO:0000256" key="3">
    <source>
        <dbReference type="SAM" id="Coils"/>
    </source>
</evidence>
<accession>A0A7N4V6Z1</accession>
<feature type="region of interest" description="Disordered" evidence="4">
    <location>
        <begin position="1799"/>
        <end position="1831"/>
    </location>
</feature>
<evidence type="ECO:0000256" key="4">
    <source>
        <dbReference type="SAM" id="MobiDB-lite"/>
    </source>
</evidence>
<dbReference type="GeneTree" id="ENSGT00940000162858"/>
<dbReference type="Gene3D" id="1.20.5.190">
    <property type="match status" value="1"/>
</dbReference>
<reference evidence="5" key="3">
    <citation type="submission" date="2025-09" db="UniProtKB">
        <authorList>
            <consortium name="Ensembl"/>
        </authorList>
    </citation>
    <scope>IDENTIFICATION</scope>
</reference>
<dbReference type="InterPro" id="IPR032675">
    <property type="entry name" value="LRR_dom_sf"/>
</dbReference>
<keyword evidence="1" id="KW-0433">Leucine-rich repeat</keyword>
<reference evidence="5 6" key="1">
    <citation type="journal article" date="2011" name="Proc. Natl. Acad. Sci. U.S.A.">
        <title>Genetic diversity and population structure of the endangered marsupial Sarcophilus harrisii (Tasmanian devil).</title>
        <authorList>
            <person name="Miller W."/>
            <person name="Hayes V.M."/>
            <person name="Ratan A."/>
            <person name="Petersen D.C."/>
            <person name="Wittekindt N.E."/>
            <person name="Miller J."/>
            <person name="Walenz B."/>
            <person name="Knight J."/>
            <person name="Qi J."/>
            <person name="Zhao F."/>
            <person name="Wang Q."/>
            <person name="Bedoya-Reina O.C."/>
            <person name="Katiyar N."/>
            <person name="Tomsho L.P."/>
            <person name="Kasson L.M."/>
            <person name="Hardie R.A."/>
            <person name="Woodbridge P."/>
            <person name="Tindall E.A."/>
            <person name="Bertelsen M.F."/>
            <person name="Dixon D."/>
            <person name="Pyecroft S."/>
            <person name="Helgen K.M."/>
            <person name="Lesk A.M."/>
            <person name="Pringle T.H."/>
            <person name="Patterson N."/>
            <person name="Zhang Y."/>
            <person name="Kreiss A."/>
            <person name="Woods G.M."/>
            <person name="Jones M.E."/>
            <person name="Schuster S.C."/>
        </authorList>
    </citation>
    <scope>NUCLEOTIDE SEQUENCE [LARGE SCALE GENOMIC DNA]</scope>
</reference>
<dbReference type="Proteomes" id="UP000007648">
    <property type="component" value="Unassembled WGS sequence"/>
</dbReference>
<reference evidence="5" key="2">
    <citation type="submission" date="2025-08" db="UniProtKB">
        <authorList>
            <consortium name="Ensembl"/>
        </authorList>
    </citation>
    <scope>IDENTIFICATION</scope>
</reference>
<keyword evidence="2" id="KW-0677">Repeat</keyword>
<dbReference type="FunCoup" id="A0A7N4V6Z1">
    <property type="interactions" value="29"/>
</dbReference>
<evidence type="ECO:0000313" key="6">
    <source>
        <dbReference type="Proteomes" id="UP000007648"/>
    </source>
</evidence>
<gene>
    <name evidence="5" type="primary">LRRIQ1</name>
</gene>
<dbReference type="PANTHER" id="PTHR46652:SF7">
    <property type="entry name" value="LEUCINE-RICH REPEAT AND IQ DOMAIN-CONTAINING PROTEIN 1"/>
    <property type="match status" value="1"/>
</dbReference>
<dbReference type="PROSITE" id="PS51450">
    <property type="entry name" value="LRR"/>
    <property type="match status" value="3"/>
</dbReference>
<feature type="region of interest" description="Disordered" evidence="4">
    <location>
        <begin position="352"/>
        <end position="384"/>
    </location>
</feature>
<feature type="compositionally biased region" description="Polar residues" evidence="4">
    <location>
        <begin position="1807"/>
        <end position="1831"/>
    </location>
</feature>
<sequence length="2107" mass="245374">MVTLCLEAMDPLFQRRMWDDKDTEAELEKEIQAELDNMSVSSLEISDETDSPSEVGSESDPGEEDLPESVLYCINIVKNRSKNAENLVLQDLEDTEISGSGYGAVSNNPTEFMDELTSKYHADALELKKRMLFEIEKGLQINSTDTIPNSAQLPDLCNLPVDEALSSGDTDTISFGYYEVEERCRQSFAAWEEKQRELENQENKKFRALRDREEKLLQEEEEKRNCRIKQFEIEKKKIENIRKQEEEKLNVELQQQQKLWEEDLKEHEEFIRRLQLQMEEERKSLEELKAKERQHLADQQHNAAIKIQTRYRTFMAYQKYGSIIKERIKKKEMLEKQKQEWKEIADKIRQKDEERKKKMDKKLKRQEETNNQNQKEQEKRQEEYEKKKKILKFKKEQQKLMEEAKREKLFGELVMKNENKKRDLVVKKENKKSDEWDKELLVKKENKNQDNMSEEISMKFFTKKKNLAIKPLVEEEINEKEDISKHIAPENELKKIDIAEQEPIQKLKQKLLREDMSKQLIIVDFEKEQKENLVKHQELDVSQNEKKLNESLATEQEPMQKLKQELLGENMSRQLIMIDFEKEQKENLVKHQELAELQNKKKLHESLATEQESMQKLKEKLLREDMSKELIIIDFEKEQKENLVKHQELAELQNEKKLHESLATEQESMQKLKQKLLREDISKQLIMIDFEKEQKENVVKHQELAELQNEKKLNEGLATEQESVQKIRQKLLRENMSRQLIMISFEKEQKENLVKHQELDVSQNEKKLNESLTTEQEPMQKLKQKLLKEDMSKHLIMIDFERKQKENLVKHQELAETEQNEKKLNEGLATEQESVQKLKQKLLRENMSRQLIMINFEKEQKENLVKRQELDVSQNEKKLNKSLPKDFIKSQKSEFKENMTNHLQLEQEREKGNSINENARNKSQEAREVKGTRNKVEQNRNKQNQEEDNSEIMKEENQKNGESLEKGDHFRASLNLTLSLQKAESNENTFNSVSVMASAKESDSQVIDNDENSDSNILTDGETIILNTSDIILNVENNSCKKKSVSLVSTFYDHTGGCDKSSSASEETTTVPCVMNEIPGKFCCVSTHSLKKITVSAVVEEKRLAWIKTCRPWLEIFGEIQTKKTVKRNRPRKCSISKLPPLNAVEILQGGLWSTLQQVTRVTFQDLPGCSLCTLSECTSLQFLSLRRCGLTALEGLNNCKKLKYIDVQENQIQVINCENLENLCILLLNDNELTSFHGLDDCSNLQNIEVSNNKITRIGGLESLKSLQQLIVDHNQLISTRGLCSVPTIMYLDCSYNNLTKVEGIKDCGLLQILKLQGNYLTELPSLENQVLLRELYLDDNSISTMEIISSYWLPLLQILTVSQNSLIEVVPLFQFVSLEKVDVSNNCLSDLTGVAKWFDACFSLCDLSLVGNPLLQERNWRQSILEILPALKILNGETLKSDSSNHEFNVPESGSFLAFCQTQTQEFNLIFKKYIIEKSNIDSLDAIEDLFCYFNELMKLSSKYRNAHERVDFRIIHKDEDLSITKTNLSEEQQDHLKQVASSRLQQNIEFITGVNKSKQDFLKTSQQKIDFDTSDSEFIASSIHEHIQKTNQDHRVQRRRKGIITTKIHTKNNTGTEPLITSEMENDKQHTQNDAKNEAATKLQSHLQGYVIRRQINFCDKKNMAAMIIQRALRNYLMKTQMKKRNCNNTDMHAKREKAATLIQAVWKGFLLRKKLAKALASIRNEELEDDYEEVDLDDFIFDEAALEKEWFSLDSTNFPSQTQDLPNEPHQPKYSGYLSSDDTSLNLPYHPEQAWQNNEKENPCSSEDSQLITGRSESQKLSSSSDIKNYMQTSLRSKKEEKISEEWGFKDISTAQLMLKRAQKMKSKKARHKLDPAVRLALFKNNENKQPPVKPVRKAYPARQGYFEVDEEELTSADTPISNEKLERSKELTYQWLHSQVGSYETTCPKNVKCQTHFLPVLDPDVLNGGRVQLVENLLLPNNLKCKEAFFKSLHFLKEEDRTTFEAQKILNAQKCKHFAYNARLVRREDMDVDLVSMNSGSALAQNREKNNQASRHSAESSFKVITVPGIRNSKKKWVSHRDYPVQFGDGWESGKWKAKTFN</sequence>
<feature type="compositionally biased region" description="Basic and acidic residues" evidence="4">
    <location>
        <begin position="375"/>
        <end position="384"/>
    </location>
</feature>